<protein>
    <submittedName>
        <fullName evidence="8">SAM-dependent MTase TRM10-type domain-containing protein</fullName>
    </submittedName>
</protein>
<feature type="transmembrane region" description="Helical" evidence="4">
    <location>
        <begin position="223"/>
        <end position="244"/>
    </location>
</feature>
<name>A0A0N4V5F4_ENTVE</name>
<dbReference type="GO" id="GO:0000049">
    <property type="term" value="F:tRNA binding"/>
    <property type="evidence" value="ECO:0007669"/>
    <property type="project" value="TreeGrafter"/>
</dbReference>
<evidence type="ECO:0000313" key="6">
    <source>
        <dbReference type="EMBL" id="VDD90325.1"/>
    </source>
</evidence>
<dbReference type="InterPro" id="IPR038459">
    <property type="entry name" value="MT_TRM10-typ_sf"/>
</dbReference>
<dbReference type="WBParaSite" id="EVEC_0000544501-mRNA-1">
    <property type="protein sequence ID" value="EVEC_0000544501-mRNA-1"/>
    <property type="gene ID" value="EVEC_0000544501"/>
</dbReference>
<dbReference type="OrthoDB" id="278300at2759"/>
<dbReference type="GO" id="GO:0008168">
    <property type="term" value="F:methyltransferase activity"/>
    <property type="evidence" value="ECO:0007669"/>
    <property type="project" value="UniProtKB-KW"/>
</dbReference>
<dbReference type="PANTHER" id="PTHR13563:SF19">
    <property type="entry name" value="TRNA METHYLTRANSFERASE 10 HOMOLOG B"/>
    <property type="match status" value="1"/>
</dbReference>
<evidence type="ECO:0000313" key="8">
    <source>
        <dbReference type="WBParaSite" id="EVEC_0000544501-mRNA-1"/>
    </source>
</evidence>
<reference evidence="8" key="1">
    <citation type="submission" date="2017-02" db="UniProtKB">
        <authorList>
            <consortium name="WormBaseParasite"/>
        </authorList>
    </citation>
    <scope>IDENTIFICATION</scope>
</reference>
<evidence type="ECO:0000256" key="4">
    <source>
        <dbReference type="SAM" id="Phobius"/>
    </source>
</evidence>
<evidence type="ECO:0000259" key="5">
    <source>
        <dbReference type="PROSITE" id="PS51675"/>
    </source>
</evidence>
<keyword evidence="4" id="KW-0472">Membrane</keyword>
<keyword evidence="1" id="KW-0489">Methyltransferase</keyword>
<dbReference type="EMBL" id="UXUI01008047">
    <property type="protein sequence ID" value="VDD90325.1"/>
    <property type="molecule type" value="Genomic_DNA"/>
</dbReference>
<evidence type="ECO:0000313" key="7">
    <source>
        <dbReference type="Proteomes" id="UP000274131"/>
    </source>
</evidence>
<evidence type="ECO:0000256" key="3">
    <source>
        <dbReference type="ARBA" id="ARBA00022691"/>
    </source>
</evidence>
<keyword evidence="3" id="KW-0949">S-adenosyl-L-methionine</keyword>
<dbReference type="Gene3D" id="3.40.1280.30">
    <property type="match status" value="1"/>
</dbReference>
<evidence type="ECO:0000256" key="2">
    <source>
        <dbReference type="ARBA" id="ARBA00022679"/>
    </source>
</evidence>
<keyword evidence="4" id="KW-1133">Transmembrane helix</keyword>
<dbReference type="InterPro" id="IPR007356">
    <property type="entry name" value="tRNA_m1G_MeTrfase_euk"/>
</dbReference>
<dbReference type="PROSITE" id="PS51675">
    <property type="entry name" value="SAM_MT_TRM10"/>
    <property type="match status" value="1"/>
</dbReference>
<dbReference type="STRING" id="51028.A0A0N4V5F4"/>
<proteinExistence type="predicted"/>
<dbReference type="InterPro" id="IPR028564">
    <property type="entry name" value="MT_TRM10-typ"/>
</dbReference>
<keyword evidence="2" id="KW-0808">Transferase</keyword>
<organism evidence="8">
    <name type="scientific">Enterobius vermicularis</name>
    <name type="common">Human pinworm</name>
    <dbReference type="NCBI Taxonomy" id="51028"/>
    <lineage>
        <taxon>Eukaryota</taxon>
        <taxon>Metazoa</taxon>
        <taxon>Ecdysozoa</taxon>
        <taxon>Nematoda</taxon>
        <taxon>Chromadorea</taxon>
        <taxon>Rhabditida</taxon>
        <taxon>Spirurina</taxon>
        <taxon>Oxyuridomorpha</taxon>
        <taxon>Oxyuroidea</taxon>
        <taxon>Oxyuridae</taxon>
        <taxon>Enterobius</taxon>
    </lineage>
</organism>
<reference evidence="6 7" key="2">
    <citation type="submission" date="2018-10" db="EMBL/GenBank/DDBJ databases">
        <authorList>
            <consortium name="Pathogen Informatics"/>
        </authorList>
    </citation>
    <scope>NUCLEOTIDE SEQUENCE [LARGE SCALE GENOMIC DNA]</scope>
</reference>
<feature type="domain" description="SAM-dependent MTase TRM10-type" evidence="5">
    <location>
        <begin position="58"/>
        <end position="258"/>
    </location>
</feature>
<dbReference type="Proteomes" id="UP000274131">
    <property type="component" value="Unassembled WGS sequence"/>
</dbReference>
<dbReference type="PANTHER" id="PTHR13563">
    <property type="entry name" value="TRNA (GUANINE-9-) METHYLTRANSFERASE"/>
    <property type="match status" value="1"/>
</dbReference>
<dbReference type="GO" id="GO:0005654">
    <property type="term" value="C:nucleoplasm"/>
    <property type="evidence" value="ECO:0007669"/>
    <property type="project" value="TreeGrafter"/>
</dbReference>
<gene>
    <name evidence="6" type="ORF">EVEC_LOCUS5076</name>
</gene>
<feature type="transmembrane region" description="Helical" evidence="4">
    <location>
        <begin position="27"/>
        <end position="47"/>
    </location>
</feature>
<evidence type="ECO:0000256" key="1">
    <source>
        <dbReference type="ARBA" id="ARBA00022603"/>
    </source>
</evidence>
<dbReference type="AlphaFoldDB" id="A0A0N4V5F4"/>
<sequence>MKHFVFKSHDGYASGKTALKFSTRLDIIVVSHLISLTVLHLQFFRVVGRRRAKRKLEHQRRRARNIASCRYTLPFRLDVCIDCRFSSKMSDKEISKLVKQLGRVWGLQKKYSGLEVTLSLPCERILIEGRKVLSGFSNYKWKILQSQPYYEVCNKSFVYLSPDASLPPLLSLSENEAYIIGGLVDESGAGSLSKDAANRLGVKACRLPILEFMKRKKSGTYNVMLPINLVVEILAGFALSKQWVLTLSSLLPPRIGYEAHS</sequence>
<keyword evidence="7" id="KW-1185">Reference proteome</keyword>
<accession>A0A0N4V5F4</accession>
<keyword evidence="4" id="KW-0812">Transmembrane</keyword>
<dbReference type="GO" id="GO:0002939">
    <property type="term" value="P:tRNA N1-guanine methylation"/>
    <property type="evidence" value="ECO:0007669"/>
    <property type="project" value="TreeGrafter"/>
</dbReference>